<dbReference type="AlphaFoldDB" id="A0A6S7JPQ6"/>
<proteinExistence type="predicted"/>
<dbReference type="GO" id="GO:0015074">
    <property type="term" value="P:DNA integration"/>
    <property type="evidence" value="ECO:0007669"/>
    <property type="project" value="InterPro"/>
</dbReference>
<dbReference type="Pfam" id="PF05380">
    <property type="entry name" value="Peptidase_A17"/>
    <property type="match status" value="1"/>
</dbReference>
<dbReference type="SUPFAM" id="SSF53098">
    <property type="entry name" value="Ribonuclease H-like"/>
    <property type="match status" value="1"/>
</dbReference>
<dbReference type="OrthoDB" id="6510033at2759"/>
<dbReference type="PROSITE" id="PS50994">
    <property type="entry name" value="INTEGRASE"/>
    <property type="match status" value="1"/>
</dbReference>
<dbReference type="InterPro" id="IPR008042">
    <property type="entry name" value="Retrotrans_Pao"/>
</dbReference>
<comment type="caution">
    <text evidence="1">The sequence shown here is derived from an EMBL/GenBank/DDBJ whole genome shotgun (WGS) entry which is preliminary data.</text>
</comment>
<evidence type="ECO:0000313" key="1">
    <source>
        <dbReference type="EMBL" id="CAB4033457.1"/>
    </source>
</evidence>
<dbReference type="Proteomes" id="UP001152795">
    <property type="component" value="Unassembled WGS sequence"/>
</dbReference>
<dbReference type="Gene3D" id="3.30.420.10">
    <property type="entry name" value="Ribonuclease H-like superfamily/Ribonuclease H"/>
    <property type="match status" value="1"/>
</dbReference>
<name>A0A6S7JPQ6_PARCT</name>
<dbReference type="Gene3D" id="3.30.70.270">
    <property type="match status" value="1"/>
</dbReference>
<dbReference type="GO" id="GO:0003676">
    <property type="term" value="F:nucleic acid binding"/>
    <property type="evidence" value="ECO:0007669"/>
    <property type="project" value="InterPro"/>
</dbReference>
<dbReference type="Gene3D" id="3.10.10.10">
    <property type="entry name" value="HIV Type 1 Reverse Transcriptase, subunit A, domain 1"/>
    <property type="match status" value="1"/>
</dbReference>
<evidence type="ECO:0000313" key="2">
    <source>
        <dbReference type="Proteomes" id="UP001152795"/>
    </source>
</evidence>
<dbReference type="SUPFAM" id="SSF56672">
    <property type="entry name" value="DNA/RNA polymerases"/>
    <property type="match status" value="1"/>
</dbReference>
<dbReference type="InterPro" id="IPR040676">
    <property type="entry name" value="DUF5641"/>
</dbReference>
<protein>
    <submittedName>
        <fullName evidence="1">Integrase core domain</fullName>
    </submittedName>
</protein>
<dbReference type="InterPro" id="IPR036397">
    <property type="entry name" value="RNaseH_sf"/>
</dbReference>
<dbReference type="EMBL" id="CACRXK020019262">
    <property type="protein sequence ID" value="CAB4033457.1"/>
    <property type="molecule type" value="Genomic_DNA"/>
</dbReference>
<dbReference type="InterPro" id="IPR043502">
    <property type="entry name" value="DNA/RNA_pol_sf"/>
</dbReference>
<dbReference type="InterPro" id="IPR043128">
    <property type="entry name" value="Rev_trsase/Diguanyl_cyclase"/>
</dbReference>
<dbReference type="InterPro" id="IPR012337">
    <property type="entry name" value="RNaseH-like_sf"/>
</dbReference>
<reference evidence="1" key="1">
    <citation type="submission" date="2020-04" db="EMBL/GenBank/DDBJ databases">
        <authorList>
            <person name="Alioto T."/>
            <person name="Alioto T."/>
            <person name="Gomez Garrido J."/>
        </authorList>
    </citation>
    <scope>NUCLEOTIDE SEQUENCE</scope>
    <source>
        <strain evidence="1">A484AB</strain>
    </source>
</reference>
<sequence>MDSGADRNSFDLKCARDLNLEGDKVPFAINGVGGVVTSYQQGLISKLIVRNVTDPNFSRLIDVQCFPEPAGKITPPSWHKLKSKFKHTTDIEVANFLPEAVTLIIGNDDPSLQLSLEEREGSFNQPFARLYKLGWCIYGPMTSKSRFENKSLLSANEINYFIDIDEADWNFETIKAGLVKMWDIERYETDNKEFEAKLSPEEIHADQVWSESETRVDGHMQYGLLWKKGEPHLENNFELAIKRMFSLENHFKRNPKIQVQYEKSMNETIELGYWERLNISFRQAKAEKNVNYVPHFPVVREDKTTTKVRVVFDAKARFNGKAINDALLQGRKNMCDVVTVLANFRLKKVTVTGDVKLMFLQVLLKPEDRKYVRMIWRPSTGQQPQIYQSTRHTFGLKSSPFICIECTKAAARRHIDTYPIAAKAMLESTIVDDVLTSVDDEKIALELIQNLKEIYKTVGMQIRKFASNSKSIMATLDPDQRAPNIELTDKSMMDSPLPIIRVLEWLNWLQQTDNLAEFEIDRCLEDAFSQSTAKSRQIHVFADSSLSAYACVLYMRVEYENFVSTRLIFCKAKVVPIKQKPSTPRAELEAAKIAAKWGTIFASWYGIDSNDLFYWGDSKTVLWWIHREKFPDIYVENRIFYILRKSKSFQWRYVKTSINPADLATRGISVKKLNQSGLWKEGPAFLKDNMNTWNSFTEETEALVKETSKQLSHMTNMITYSCQQEPLLYQLMVKQKSFKKMTRIVGYCLRFCDLCRSKTKTSSPSKKVRKNLPKVSFFYFKPSELKKARTILLREDQTNSLSDVQRGLRLPKKFPMDSNILRLSPRFDQNGIVKMFGRLQTTRFLSEEIRAPVILGKNSLVARAIIYDLHIENRHYGSFQYLANQAKQKYHIIGGLPMCKDLIKNCNYCKLKNAVTTTRKMGPLPSSRVPNSSLRLTPFAHVGIDNMAALHVNNGDMIEIRYFLVFVCMITRAVHIEITVDKSTKSTVLAFIRFQAKFGTPNIVNTDNAANFLEMARQLEELKVQFTDKNINWTFNPPKAAWFGGHFEIFMKLIKKAIFKSIPSINILLNDEELATLTTEITRMLNNRPLTYVSSDGMETVLTPAHFIIGSQITSEIVCPNSISKDHQKRYLYLMKYLNSVWKKLSQDYLPKLNLRQKWHSDGNNFRIGDVVLVKDINAKKGSWPVAIIQSLVMGDDNIARSAMIKCKNKTVQRALNSLSPIVQVESFSNDAEAMRGELL</sequence>
<dbReference type="PANTHER" id="PTHR47331">
    <property type="entry name" value="PHD-TYPE DOMAIN-CONTAINING PROTEIN"/>
    <property type="match status" value="1"/>
</dbReference>
<gene>
    <name evidence="1" type="ORF">PACLA_8A075396</name>
</gene>
<accession>A0A6S7JPQ6</accession>
<dbReference type="InterPro" id="IPR001584">
    <property type="entry name" value="Integrase_cat-core"/>
</dbReference>
<dbReference type="Pfam" id="PF18701">
    <property type="entry name" value="DUF5641"/>
    <property type="match status" value="1"/>
</dbReference>
<organism evidence="1 2">
    <name type="scientific">Paramuricea clavata</name>
    <name type="common">Red gorgonian</name>
    <name type="synonym">Violescent sea-whip</name>
    <dbReference type="NCBI Taxonomy" id="317549"/>
    <lineage>
        <taxon>Eukaryota</taxon>
        <taxon>Metazoa</taxon>
        <taxon>Cnidaria</taxon>
        <taxon>Anthozoa</taxon>
        <taxon>Octocorallia</taxon>
        <taxon>Malacalcyonacea</taxon>
        <taxon>Plexauridae</taxon>
        <taxon>Paramuricea</taxon>
    </lineage>
</organism>
<keyword evidence="2" id="KW-1185">Reference proteome</keyword>